<keyword evidence="6 8" id="KW-0560">Oxidoreductase</keyword>
<dbReference type="Pfam" id="PF21478">
    <property type="entry name" value="GcvP2_C"/>
    <property type="match status" value="1"/>
</dbReference>
<dbReference type="Gene3D" id="3.90.1150.10">
    <property type="entry name" value="Aspartate Aminotransferase, domain 1"/>
    <property type="match status" value="2"/>
</dbReference>
<feature type="modified residue" description="N6-(pyridoxal phosphate)lysine" evidence="8 9">
    <location>
        <position position="700"/>
    </location>
</feature>
<feature type="domain" description="Glycine cleavage system P-protein N-terminal" evidence="10">
    <location>
        <begin position="15"/>
        <end position="439"/>
    </location>
</feature>
<sequence>MNVNNLFNHGEFIGRHIGTNAADQAALLAALGTKDIGAFIDSTVPQSVRMPGKLDLPAAMSEADALAKLKAIAAKNTVNKSYIGLGYYPTRLPNVILRNVLENPGWYTAYTPYQAEIAQGRLEALLNFQQVCIDLSGLELAGASLLDEATAAAEAMTMARRVSKAKSNRFFVDERVFPQTLDVLKTRAEYFGFELVVGDFDTARNGEYFGALFQYVGRDGDVVDLTDIIAAVKAHGAQVAVAADVMSLVLLKSPGEMGADMALGNTQRFGVPMGFGGPHAAYFAFKDEHKRSAPGRIIGVSIDAGGKPALRMALQTREQHIRREKANSNICTSQVLLANLAGMYAVYHGPEGVKRIAQRIHALASAFADVVAASKTGNLKVVYSHFFDTVLVDCGPGADDIYQAALKRGFNLRRVSDTVLGVAFHEESSAEDFAVLTRLFTGSEAALPENISGKLSAEVLRRDAILSHEVFNRYHTEHEMLRYLKKLENKDLALNHSMISLGSCTMKLNATAEMLPITWPEFAHIHPFAPAEQTQGYLEMINGLQAQLKAITGFDAIAIQPNSGAQGEYTGLLAIRRYHTANGQPDRNVCLIPRSAHGTNPATAQMLGMKVVVVATDEAGNVDMADLQAKAEQHKDQLGALMITYPSTHGVFEEGIRDICRIIHEHGGQVYMDGANMNAQVGIMQPAEVGADVLHMNLHKTFCIPHGGGGPGMGPIGLKAHLAPFAPSHAVAPVAGATAGMGAVSAAPYGSASILPITWMYITLMGGEGLRQATEAALLNANYIAQGLSEDYPVLYTGKNGRVAHECIIDLRPLKAESGITEVDIAKRLMDYGFHAPTMSFPVAGTLMIEPTESESKAELDRFIAALKQIKAEALKVQQGDWPADDNPLVNAPHTAQNIAGEWKRAYSREEAVYPLSWVRDNKFWPSVNRVDDVYGDRNLICSCPSIDNYED</sequence>
<dbReference type="PANTHER" id="PTHR11773">
    <property type="entry name" value="GLYCINE DEHYDROGENASE, DECARBOXYLATING"/>
    <property type="match status" value="1"/>
</dbReference>
<dbReference type="Proteomes" id="UP000653156">
    <property type="component" value="Chromosome"/>
</dbReference>
<protein>
    <recommendedName>
        <fullName evidence="8">Glycine dehydrogenase (decarboxylating)</fullName>
        <ecNumber evidence="8">1.4.4.2</ecNumber>
    </recommendedName>
    <alternativeName>
        <fullName evidence="8">Glycine cleavage system P-protein</fullName>
    </alternativeName>
    <alternativeName>
        <fullName evidence="8">Glycine decarboxylase</fullName>
    </alternativeName>
    <alternativeName>
        <fullName evidence="8">Glycine dehydrogenase (aminomethyl-transferring)</fullName>
    </alternativeName>
</protein>
<dbReference type="InterPro" id="IPR003437">
    <property type="entry name" value="GcvP"/>
</dbReference>
<comment type="subunit">
    <text evidence="4 8">The glycine cleavage system is composed of four proteins: P, T, L and H.</text>
</comment>
<dbReference type="InterPro" id="IPR015424">
    <property type="entry name" value="PyrdxlP-dep_Trfase"/>
</dbReference>
<evidence type="ECO:0000313" key="13">
    <source>
        <dbReference type="Proteomes" id="UP000653156"/>
    </source>
</evidence>
<evidence type="ECO:0000256" key="6">
    <source>
        <dbReference type="ARBA" id="ARBA00023002"/>
    </source>
</evidence>
<dbReference type="SUPFAM" id="SSF53383">
    <property type="entry name" value="PLP-dependent transferases"/>
    <property type="match status" value="2"/>
</dbReference>
<evidence type="ECO:0000256" key="5">
    <source>
        <dbReference type="ARBA" id="ARBA00022898"/>
    </source>
</evidence>
<evidence type="ECO:0000259" key="11">
    <source>
        <dbReference type="Pfam" id="PF21478"/>
    </source>
</evidence>
<dbReference type="NCBIfam" id="TIGR00461">
    <property type="entry name" value="gcvP"/>
    <property type="match status" value="1"/>
</dbReference>
<name>A0A892ZGF6_9NEIS</name>
<dbReference type="AlphaFoldDB" id="A0A892ZGF6"/>
<comment type="function">
    <text evidence="2 8">The glycine cleavage system catalyzes the degradation of glycine. The P protein binds the alpha-amino group of glycine through its pyridoxal phosphate cofactor; CO(2) is released and the remaining methylamine moiety is then transferred to the lipoamide cofactor of the H protein.</text>
</comment>
<evidence type="ECO:0000256" key="7">
    <source>
        <dbReference type="ARBA" id="ARBA00049026"/>
    </source>
</evidence>
<dbReference type="GO" id="GO:0019464">
    <property type="term" value="P:glycine decarboxylation via glycine cleavage system"/>
    <property type="evidence" value="ECO:0007669"/>
    <property type="project" value="UniProtKB-UniRule"/>
</dbReference>
<dbReference type="GO" id="GO:0004375">
    <property type="term" value="F:glycine dehydrogenase (decarboxylating) activity"/>
    <property type="evidence" value="ECO:0007669"/>
    <property type="project" value="UniProtKB-EC"/>
</dbReference>
<dbReference type="InterPro" id="IPR015421">
    <property type="entry name" value="PyrdxlP-dep_Trfase_major"/>
</dbReference>
<dbReference type="EC" id="1.4.4.2" evidence="8"/>
<evidence type="ECO:0000259" key="10">
    <source>
        <dbReference type="Pfam" id="PF02347"/>
    </source>
</evidence>
<gene>
    <name evidence="8 12" type="primary">gcvP</name>
    <name evidence="12" type="ORF">JQU52_12730</name>
</gene>
<dbReference type="GO" id="GO:0005960">
    <property type="term" value="C:glycine cleavage complex"/>
    <property type="evidence" value="ECO:0007669"/>
    <property type="project" value="TreeGrafter"/>
</dbReference>
<dbReference type="KEGG" id="ptes:JQU52_12730"/>
<evidence type="ECO:0000313" key="12">
    <source>
        <dbReference type="EMBL" id="QRQ81548.1"/>
    </source>
</evidence>
<comment type="cofactor">
    <cofactor evidence="1 8 9">
        <name>pyridoxal 5'-phosphate</name>
        <dbReference type="ChEBI" id="CHEBI:597326"/>
    </cofactor>
</comment>
<dbReference type="PANTHER" id="PTHR11773:SF13">
    <property type="entry name" value="GLYCINE DEHYDROGENASE (DECARBOXYLATING)"/>
    <property type="match status" value="1"/>
</dbReference>
<dbReference type="InterPro" id="IPR049315">
    <property type="entry name" value="GDC-P_N"/>
</dbReference>
<dbReference type="CDD" id="cd00613">
    <property type="entry name" value="GDC-P"/>
    <property type="match status" value="1"/>
</dbReference>
<dbReference type="Pfam" id="PF02347">
    <property type="entry name" value="GDC-P"/>
    <property type="match status" value="2"/>
</dbReference>
<evidence type="ECO:0000256" key="3">
    <source>
        <dbReference type="ARBA" id="ARBA00010756"/>
    </source>
</evidence>
<reference evidence="12" key="1">
    <citation type="submission" date="2021-02" db="EMBL/GenBank/DDBJ databases">
        <title>Neisseriaceae sp. 26B isolated from the cloaca of a Common Toad-headed Turtle (Mesoclemmys nasuta).</title>
        <authorList>
            <person name="Spergser J."/>
            <person name="Busse H.-J."/>
        </authorList>
    </citation>
    <scope>NUCLEOTIDE SEQUENCE</scope>
    <source>
        <strain evidence="12">26B</strain>
    </source>
</reference>
<dbReference type="GO" id="GO:0030170">
    <property type="term" value="F:pyridoxal phosphate binding"/>
    <property type="evidence" value="ECO:0007669"/>
    <property type="project" value="TreeGrafter"/>
</dbReference>
<dbReference type="FunFam" id="3.90.1150.10:FF:000007">
    <property type="entry name" value="Glycine dehydrogenase (decarboxylating), mitochondrial"/>
    <property type="match status" value="1"/>
</dbReference>
<accession>A0A892ZGF6</accession>
<proteinExistence type="inferred from homology"/>
<dbReference type="InterPro" id="IPR049316">
    <property type="entry name" value="GDC-P_C"/>
</dbReference>
<dbReference type="Gene3D" id="3.40.640.10">
    <property type="entry name" value="Type I PLP-dependent aspartate aminotransferase-like (Major domain)"/>
    <property type="match status" value="2"/>
</dbReference>
<dbReference type="RefSeq" id="WP_230338841.1">
    <property type="nucleotide sequence ID" value="NZ_CP069798.1"/>
</dbReference>
<organism evidence="12 13">
    <name type="scientific">Paralysiella testudinis</name>
    <dbReference type="NCBI Taxonomy" id="2809020"/>
    <lineage>
        <taxon>Bacteria</taxon>
        <taxon>Pseudomonadati</taxon>
        <taxon>Pseudomonadota</taxon>
        <taxon>Betaproteobacteria</taxon>
        <taxon>Neisseriales</taxon>
        <taxon>Neisseriaceae</taxon>
        <taxon>Paralysiella</taxon>
    </lineage>
</organism>
<dbReference type="GO" id="GO:0016594">
    <property type="term" value="F:glycine binding"/>
    <property type="evidence" value="ECO:0007669"/>
    <property type="project" value="TreeGrafter"/>
</dbReference>
<dbReference type="FunFam" id="3.40.640.10:FF:000005">
    <property type="entry name" value="Glycine dehydrogenase (decarboxylating), mitochondrial"/>
    <property type="match status" value="1"/>
</dbReference>
<dbReference type="EMBL" id="CP069798">
    <property type="protein sequence ID" value="QRQ81548.1"/>
    <property type="molecule type" value="Genomic_DNA"/>
</dbReference>
<keyword evidence="5 8" id="KW-0663">Pyridoxal phosphate</keyword>
<dbReference type="GO" id="GO:0005829">
    <property type="term" value="C:cytosol"/>
    <property type="evidence" value="ECO:0007669"/>
    <property type="project" value="TreeGrafter"/>
</dbReference>
<evidence type="ECO:0000256" key="4">
    <source>
        <dbReference type="ARBA" id="ARBA00011690"/>
    </source>
</evidence>
<evidence type="ECO:0000256" key="2">
    <source>
        <dbReference type="ARBA" id="ARBA00003788"/>
    </source>
</evidence>
<feature type="domain" description="Glycine dehydrogenase C-terminal" evidence="11">
    <location>
        <begin position="773"/>
        <end position="894"/>
    </location>
</feature>
<evidence type="ECO:0000256" key="1">
    <source>
        <dbReference type="ARBA" id="ARBA00001933"/>
    </source>
</evidence>
<comment type="catalytic activity">
    <reaction evidence="7 8">
        <text>N(6)-[(R)-lipoyl]-L-lysyl-[glycine-cleavage complex H protein] + glycine + H(+) = N(6)-[(R)-S(8)-aminomethyldihydrolipoyl]-L-lysyl-[glycine-cleavage complex H protein] + CO2</text>
        <dbReference type="Rhea" id="RHEA:24304"/>
        <dbReference type="Rhea" id="RHEA-COMP:10494"/>
        <dbReference type="Rhea" id="RHEA-COMP:10495"/>
        <dbReference type="ChEBI" id="CHEBI:15378"/>
        <dbReference type="ChEBI" id="CHEBI:16526"/>
        <dbReference type="ChEBI" id="CHEBI:57305"/>
        <dbReference type="ChEBI" id="CHEBI:83099"/>
        <dbReference type="ChEBI" id="CHEBI:83143"/>
        <dbReference type="EC" id="1.4.4.2"/>
    </reaction>
</comment>
<comment type="similarity">
    <text evidence="3 8">Belongs to the GcvP family.</text>
</comment>
<dbReference type="InterPro" id="IPR015422">
    <property type="entry name" value="PyrdxlP-dep_Trfase_small"/>
</dbReference>
<keyword evidence="13" id="KW-1185">Reference proteome</keyword>
<dbReference type="NCBIfam" id="NF003346">
    <property type="entry name" value="PRK04366.1"/>
    <property type="match status" value="1"/>
</dbReference>
<dbReference type="InterPro" id="IPR020581">
    <property type="entry name" value="GDC_P"/>
</dbReference>
<evidence type="ECO:0000256" key="9">
    <source>
        <dbReference type="PIRSR" id="PIRSR603437-50"/>
    </source>
</evidence>
<dbReference type="HAMAP" id="MF_00711">
    <property type="entry name" value="GcvP"/>
    <property type="match status" value="1"/>
</dbReference>
<feature type="domain" description="Glycine cleavage system P-protein N-terminal" evidence="10">
    <location>
        <begin position="469"/>
        <end position="722"/>
    </location>
</feature>
<evidence type="ECO:0000256" key="8">
    <source>
        <dbReference type="HAMAP-Rule" id="MF_00711"/>
    </source>
</evidence>
<dbReference type="FunFam" id="3.40.640.10:FF:000007">
    <property type="entry name" value="glycine dehydrogenase (Decarboxylating), mitochondrial"/>
    <property type="match status" value="1"/>
</dbReference>